<name>A0ACB8IR11_CITSI</name>
<comment type="caution">
    <text evidence="1">The sequence shown here is derived from an EMBL/GenBank/DDBJ whole genome shotgun (WGS) entry which is preliminary data.</text>
</comment>
<dbReference type="Proteomes" id="UP000829398">
    <property type="component" value="Chromosome 8"/>
</dbReference>
<evidence type="ECO:0000313" key="1">
    <source>
        <dbReference type="EMBL" id="KAH9699478.1"/>
    </source>
</evidence>
<dbReference type="EMBL" id="CM039177">
    <property type="protein sequence ID" value="KAH9699478.1"/>
    <property type="molecule type" value="Genomic_DNA"/>
</dbReference>
<reference evidence="2" key="1">
    <citation type="journal article" date="2023" name="Hortic. Res.">
        <title>A chromosome-level phased genome enabling allele-level studies in sweet orange: a case study on citrus Huanglongbing tolerance.</title>
        <authorList>
            <person name="Wu B."/>
            <person name="Yu Q."/>
            <person name="Deng Z."/>
            <person name="Duan Y."/>
            <person name="Luo F."/>
            <person name="Gmitter F. Jr."/>
        </authorList>
    </citation>
    <scope>NUCLEOTIDE SEQUENCE [LARGE SCALE GENOMIC DNA]</scope>
    <source>
        <strain evidence="2">cv. Valencia</strain>
    </source>
</reference>
<organism evidence="1 2">
    <name type="scientific">Citrus sinensis</name>
    <name type="common">Sweet orange</name>
    <name type="synonym">Citrus aurantium var. sinensis</name>
    <dbReference type="NCBI Taxonomy" id="2711"/>
    <lineage>
        <taxon>Eukaryota</taxon>
        <taxon>Viridiplantae</taxon>
        <taxon>Streptophyta</taxon>
        <taxon>Embryophyta</taxon>
        <taxon>Tracheophyta</taxon>
        <taxon>Spermatophyta</taxon>
        <taxon>Magnoliopsida</taxon>
        <taxon>eudicotyledons</taxon>
        <taxon>Gunneridae</taxon>
        <taxon>Pentapetalae</taxon>
        <taxon>rosids</taxon>
        <taxon>malvids</taxon>
        <taxon>Sapindales</taxon>
        <taxon>Rutaceae</taxon>
        <taxon>Aurantioideae</taxon>
        <taxon>Citrus</taxon>
    </lineage>
</organism>
<protein>
    <submittedName>
        <fullName evidence="1">Uncharacterized protein</fullName>
    </submittedName>
</protein>
<keyword evidence="2" id="KW-1185">Reference proteome</keyword>
<sequence>MLTFDGKFVYEGIVRVTNNVDDEHCIGKDGQGSGYKVEIPSGEIIASRNFITTPREIGLDKEKECDKRVADALSYLHNDCFPPIVRRDISSKNGLLDLEYEARASDFGIAKFFKLDSSNRTELAGTYGYIALGTAYIHTESCKKCGMYGSGLLALENYLRESSSPPRIITGDPRRSLIPE</sequence>
<proteinExistence type="predicted"/>
<evidence type="ECO:0000313" key="2">
    <source>
        <dbReference type="Proteomes" id="UP000829398"/>
    </source>
</evidence>
<accession>A0ACB8IR11</accession>
<gene>
    <name evidence="1" type="ORF">KPL71_024366</name>
</gene>